<comment type="caution">
    <text evidence="1">The sequence shown here is derived from an EMBL/GenBank/DDBJ whole genome shotgun (WGS) entry which is preliminary data.</text>
</comment>
<dbReference type="Proteomes" id="UP000790377">
    <property type="component" value="Unassembled WGS sequence"/>
</dbReference>
<organism evidence="1 2">
    <name type="scientific">Hygrophoropsis aurantiaca</name>
    <dbReference type="NCBI Taxonomy" id="72124"/>
    <lineage>
        <taxon>Eukaryota</taxon>
        <taxon>Fungi</taxon>
        <taxon>Dikarya</taxon>
        <taxon>Basidiomycota</taxon>
        <taxon>Agaricomycotina</taxon>
        <taxon>Agaricomycetes</taxon>
        <taxon>Agaricomycetidae</taxon>
        <taxon>Boletales</taxon>
        <taxon>Coniophorineae</taxon>
        <taxon>Hygrophoropsidaceae</taxon>
        <taxon>Hygrophoropsis</taxon>
    </lineage>
</organism>
<evidence type="ECO:0000313" key="1">
    <source>
        <dbReference type="EMBL" id="KAH7915564.1"/>
    </source>
</evidence>
<name>A0ACB8AQY7_9AGAM</name>
<keyword evidence="2" id="KW-1185">Reference proteome</keyword>
<sequence>MTIIQLFVGSSALAFSTHAHPPRHTLVSDVCVALDVDFIVDEVHNNGKPHNFGHLDVCLCTSGLPAFVKTDAVAQAAVEVVGPSKVEALIKAIIEAVPGQECYYPIHSRPSCESSNPCTFHCTDGFLPSPSENPSKCICPPHLTECDGKCGHFPLDCSPKAPVSHTRRKATSCHEGLELCGIPGGSNGKGWKCINTQTDAQTCGGCIAPSPFGGPSTHGTNCTNIPHVINATCSHGKCLITACESDFLVSPLHDSCTPIFDISTKDTPNTSDSHLGNDILENLSARLEIPHDAPVASIDTLGNDAVMGSNKPSIRAYASISTVTKIPRTSDIETPSGNAARHFDSLNSGAVSGAGANISPALAAMEVAEEAEKKGRDIDATK</sequence>
<proteinExistence type="predicted"/>
<dbReference type="EMBL" id="MU267599">
    <property type="protein sequence ID" value="KAH7915564.1"/>
    <property type="molecule type" value="Genomic_DNA"/>
</dbReference>
<accession>A0ACB8AQY7</accession>
<evidence type="ECO:0000313" key="2">
    <source>
        <dbReference type="Proteomes" id="UP000790377"/>
    </source>
</evidence>
<protein>
    <submittedName>
        <fullName evidence="1">Uncharacterized protein</fullName>
    </submittedName>
</protein>
<reference evidence="1" key="1">
    <citation type="journal article" date="2021" name="New Phytol.">
        <title>Evolutionary innovations through gain and loss of genes in the ectomycorrhizal Boletales.</title>
        <authorList>
            <person name="Wu G."/>
            <person name="Miyauchi S."/>
            <person name="Morin E."/>
            <person name="Kuo A."/>
            <person name="Drula E."/>
            <person name="Varga T."/>
            <person name="Kohler A."/>
            <person name="Feng B."/>
            <person name="Cao Y."/>
            <person name="Lipzen A."/>
            <person name="Daum C."/>
            <person name="Hundley H."/>
            <person name="Pangilinan J."/>
            <person name="Johnson J."/>
            <person name="Barry K."/>
            <person name="LaButti K."/>
            <person name="Ng V."/>
            <person name="Ahrendt S."/>
            <person name="Min B."/>
            <person name="Choi I.G."/>
            <person name="Park H."/>
            <person name="Plett J.M."/>
            <person name="Magnuson J."/>
            <person name="Spatafora J.W."/>
            <person name="Nagy L.G."/>
            <person name="Henrissat B."/>
            <person name="Grigoriev I.V."/>
            <person name="Yang Z.L."/>
            <person name="Xu J."/>
            <person name="Martin F.M."/>
        </authorList>
    </citation>
    <scope>NUCLEOTIDE SEQUENCE</scope>
    <source>
        <strain evidence="1">ATCC 28755</strain>
    </source>
</reference>
<gene>
    <name evidence="1" type="ORF">BJ138DRAFT_1077239</name>
</gene>